<comment type="caution">
    <text evidence="2">The sequence shown here is derived from an EMBL/GenBank/DDBJ whole genome shotgun (WGS) entry which is preliminary data.</text>
</comment>
<protein>
    <recommendedName>
        <fullName evidence="1">DUF7344 domain-containing protein</fullName>
    </recommendedName>
</protein>
<dbReference type="Pfam" id="PF24035">
    <property type="entry name" value="DUF7344"/>
    <property type="match status" value="1"/>
</dbReference>
<evidence type="ECO:0000259" key="1">
    <source>
        <dbReference type="Pfam" id="PF24035"/>
    </source>
</evidence>
<reference evidence="2 3" key="1">
    <citation type="journal article" date="2019" name="Int. J. Syst. Evol. Microbiol.">
        <title>The Global Catalogue of Microorganisms (GCM) 10K type strain sequencing project: providing services to taxonomists for standard genome sequencing and annotation.</title>
        <authorList>
            <consortium name="The Broad Institute Genomics Platform"/>
            <consortium name="The Broad Institute Genome Sequencing Center for Infectious Disease"/>
            <person name="Wu L."/>
            <person name="Ma J."/>
        </authorList>
    </citation>
    <scope>NUCLEOTIDE SEQUENCE [LARGE SCALE GENOMIC DNA]</scope>
    <source>
        <strain evidence="2 3">GX26</strain>
    </source>
</reference>
<gene>
    <name evidence="2" type="ORF">ACFQGB_17085</name>
</gene>
<proteinExistence type="predicted"/>
<evidence type="ECO:0000313" key="3">
    <source>
        <dbReference type="Proteomes" id="UP001596395"/>
    </source>
</evidence>
<organism evidence="2 3">
    <name type="scientific">Halorubellus litoreus</name>
    <dbReference type="NCBI Taxonomy" id="755308"/>
    <lineage>
        <taxon>Archaea</taxon>
        <taxon>Methanobacteriati</taxon>
        <taxon>Methanobacteriota</taxon>
        <taxon>Stenosarchaea group</taxon>
        <taxon>Halobacteria</taxon>
        <taxon>Halobacteriales</taxon>
        <taxon>Halorubellaceae</taxon>
        <taxon>Halorubellus</taxon>
    </lineage>
</organism>
<accession>A0ABD5VKJ8</accession>
<dbReference type="Proteomes" id="UP001596395">
    <property type="component" value="Unassembled WGS sequence"/>
</dbReference>
<keyword evidence="3" id="KW-1185">Reference proteome</keyword>
<dbReference type="EMBL" id="JBHSXN010000003">
    <property type="protein sequence ID" value="MFC6954582.1"/>
    <property type="molecule type" value="Genomic_DNA"/>
</dbReference>
<name>A0ABD5VKJ8_9EURY</name>
<dbReference type="RefSeq" id="WP_336351524.1">
    <property type="nucleotide sequence ID" value="NZ_JAZAQL010000003.1"/>
</dbReference>
<dbReference type="InterPro" id="IPR055768">
    <property type="entry name" value="DUF7344"/>
</dbReference>
<sequence>MTDNTYRWSRDRALNGTFLGHLGPDERHYLLSDSDRRAVIGVLADRTTPIHLSELADEVVLATAPTTVDVDAHRREFEIVLHHNHLPRLDDAGVVEYDAATNRVDPVRNSTALSP</sequence>
<evidence type="ECO:0000313" key="2">
    <source>
        <dbReference type="EMBL" id="MFC6954582.1"/>
    </source>
</evidence>
<feature type="domain" description="DUF7344" evidence="1">
    <location>
        <begin position="30"/>
        <end position="104"/>
    </location>
</feature>
<dbReference type="AlphaFoldDB" id="A0ABD5VKJ8"/>